<sequence length="172" mass="19203">MYDPTIFDNLKVALENRIYDLDTIERRIDILDRADIMDFAALSRALTVRFKLAGSSGIPAEVSLFADGNDLAGEILETPGSEPACTLTVRFETEVREPAEECPEIGRVLNGIWEDGVRLTQTLSWTYPAVPAVITNNIDVRFLTRIGEENMGELDGFLDSVLHAMDKLRSLR</sequence>
<dbReference type="EMBL" id="JBEPLW010000022">
    <property type="protein sequence ID" value="MET3576397.1"/>
    <property type="molecule type" value="Genomic_DNA"/>
</dbReference>
<gene>
    <name evidence="1" type="ORF">ABID49_002315</name>
</gene>
<dbReference type="RefSeq" id="WP_354198403.1">
    <property type="nucleotide sequence ID" value="NZ_JBEPLW010000022.1"/>
</dbReference>
<evidence type="ECO:0000313" key="1">
    <source>
        <dbReference type="EMBL" id="MET3576397.1"/>
    </source>
</evidence>
<reference evidence="1 2" key="1">
    <citation type="submission" date="2024-06" db="EMBL/GenBank/DDBJ databases">
        <title>Genomic Encyclopedia of Type Strains, Phase IV (KMG-IV): sequencing the most valuable type-strain genomes for metagenomic binning, comparative biology and taxonomic classification.</title>
        <authorList>
            <person name="Goeker M."/>
        </authorList>
    </citation>
    <scope>NUCLEOTIDE SEQUENCE [LARGE SCALE GENOMIC DNA]</scope>
    <source>
        <strain evidence="1 2">DSM 26128</strain>
    </source>
</reference>
<protein>
    <submittedName>
        <fullName evidence="1">Uncharacterized protein</fullName>
    </submittedName>
</protein>
<name>A0ABV2GEF4_9BACL</name>
<evidence type="ECO:0000313" key="2">
    <source>
        <dbReference type="Proteomes" id="UP001549099"/>
    </source>
</evidence>
<accession>A0ABV2GEF4</accession>
<proteinExistence type="predicted"/>
<comment type="caution">
    <text evidence="1">The sequence shown here is derived from an EMBL/GenBank/DDBJ whole genome shotgun (WGS) entry which is preliminary data.</text>
</comment>
<dbReference type="Proteomes" id="UP001549099">
    <property type="component" value="Unassembled WGS sequence"/>
</dbReference>
<keyword evidence="2" id="KW-1185">Reference proteome</keyword>
<organism evidence="1 2">
    <name type="scientific">Bhargavaea ullalensis</name>
    <dbReference type="NCBI Taxonomy" id="1265685"/>
    <lineage>
        <taxon>Bacteria</taxon>
        <taxon>Bacillati</taxon>
        <taxon>Bacillota</taxon>
        <taxon>Bacilli</taxon>
        <taxon>Bacillales</taxon>
        <taxon>Caryophanaceae</taxon>
        <taxon>Bhargavaea</taxon>
    </lineage>
</organism>